<evidence type="ECO:0000313" key="3">
    <source>
        <dbReference type="Proteomes" id="UP000034302"/>
    </source>
</evidence>
<dbReference type="PATRIC" id="fig|1619089.3.peg.133"/>
<keyword evidence="1" id="KW-0812">Transmembrane</keyword>
<name>A0A0F9ZK54_9BACT</name>
<comment type="caution">
    <text evidence="2">The sequence shown here is derived from an EMBL/GenBank/DDBJ whole genome shotgun (WGS) entry which is preliminary data.</text>
</comment>
<dbReference type="EMBL" id="LBOV01000002">
    <property type="protein sequence ID" value="KKP44529.1"/>
    <property type="molecule type" value="Genomic_DNA"/>
</dbReference>
<dbReference type="Proteomes" id="UP000034302">
    <property type="component" value="Unassembled WGS sequence"/>
</dbReference>
<feature type="transmembrane region" description="Helical" evidence="1">
    <location>
        <begin position="12"/>
        <end position="29"/>
    </location>
</feature>
<keyword evidence="1" id="KW-0472">Membrane</keyword>
<dbReference type="AlphaFoldDB" id="A0A0F9ZK54"/>
<reference evidence="2 3" key="1">
    <citation type="journal article" date="2015" name="Nature">
        <title>rRNA introns, odd ribosomes, and small enigmatic genomes across a large radiation of phyla.</title>
        <authorList>
            <person name="Brown C.T."/>
            <person name="Hug L.A."/>
            <person name="Thomas B.C."/>
            <person name="Sharon I."/>
            <person name="Castelle C.J."/>
            <person name="Singh A."/>
            <person name="Wilkins M.J."/>
            <person name="Williams K.H."/>
            <person name="Banfield J.F."/>
        </authorList>
    </citation>
    <scope>NUCLEOTIDE SEQUENCE [LARGE SCALE GENOMIC DNA]</scope>
</reference>
<feature type="transmembrane region" description="Helical" evidence="1">
    <location>
        <begin position="192"/>
        <end position="211"/>
    </location>
</feature>
<feature type="transmembrane region" description="Helical" evidence="1">
    <location>
        <begin position="104"/>
        <end position="127"/>
    </location>
</feature>
<feature type="transmembrane region" description="Helical" evidence="1">
    <location>
        <begin position="139"/>
        <end position="157"/>
    </location>
</feature>
<keyword evidence="1" id="KW-1133">Transmembrane helix</keyword>
<feature type="transmembrane region" description="Helical" evidence="1">
    <location>
        <begin position="78"/>
        <end position="98"/>
    </location>
</feature>
<feature type="transmembrane region" description="Helical" evidence="1">
    <location>
        <begin position="217"/>
        <end position="236"/>
    </location>
</feature>
<proteinExistence type="predicted"/>
<sequence>MKKLIDYKIELVYTVLIVALTIYFAYSTHVPNPNYLMSGFLGGLLIVTWFIRAFALYSGRKISQYSEVIQRISIKERFFAYLILPMMLYISLLLYVYFNTSFVMDVVLTVISGLLLFILFLNVKSSFSKVYTIARQTRAVFDFICISSFYLLISVIIRLGTSIWLSILIIAVVSLILFWSDIKVHRKESMTAFLISIVSCLFVAMISGGFFNTNIFVVPAVGTLAFYLVLSIWNIRFAGKTKFVDYLLPFLYSILALILILKI</sequence>
<protein>
    <submittedName>
        <fullName evidence="2">Uncharacterized protein</fullName>
    </submittedName>
</protein>
<evidence type="ECO:0000313" key="2">
    <source>
        <dbReference type="EMBL" id="KKP44529.1"/>
    </source>
</evidence>
<accession>A0A0F9ZK54</accession>
<feature type="transmembrane region" description="Helical" evidence="1">
    <location>
        <begin position="163"/>
        <end position="180"/>
    </location>
</feature>
<organism evidence="2 3">
    <name type="scientific">candidate division WS6 bacterium GW2011_GWC1_33_20</name>
    <dbReference type="NCBI Taxonomy" id="1619089"/>
    <lineage>
        <taxon>Bacteria</taxon>
        <taxon>Candidatus Dojkabacteria</taxon>
    </lineage>
</organism>
<gene>
    <name evidence="2" type="ORF">UR34_C0002G0032</name>
</gene>
<evidence type="ECO:0000256" key="1">
    <source>
        <dbReference type="SAM" id="Phobius"/>
    </source>
</evidence>
<feature type="transmembrane region" description="Helical" evidence="1">
    <location>
        <begin position="243"/>
        <end position="261"/>
    </location>
</feature>
<feature type="transmembrane region" description="Helical" evidence="1">
    <location>
        <begin position="35"/>
        <end position="57"/>
    </location>
</feature>